<feature type="transmembrane region" description="Helical" evidence="8">
    <location>
        <begin position="28"/>
        <end position="46"/>
    </location>
</feature>
<dbReference type="GO" id="GO:0005886">
    <property type="term" value="C:plasma membrane"/>
    <property type="evidence" value="ECO:0007669"/>
    <property type="project" value="UniProtKB-SubCell"/>
</dbReference>
<feature type="transmembrane region" description="Helical" evidence="8">
    <location>
        <begin position="87"/>
        <end position="105"/>
    </location>
</feature>
<feature type="transmembrane region" description="Helical" evidence="8">
    <location>
        <begin position="58"/>
        <end position="75"/>
    </location>
</feature>
<accession>A0A3B6VKL7</accession>
<feature type="transmembrane region" description="Helical" evidence="8">
    <location>
        <begin position="291"/>
        <end position="310"/>
    </location>
</feature>
<evidence type="ECO:0000256" key="7">
    <source>
        <dbReference type="ARBA" id="ARBA00023136"/>
    </source>
</evidence>
<feature type="transmembrane region" description="Helical" evidence="8">
    <location>
        <begin position="143"/>
        <end position="165"/>
    </location>
</feature>
<dbReference type="KEGG" id="bpip:BPP43_06045"/>
<feature type="transmembrane region" description="Helical" evidence="8">
    <location>
        <begin position="322"/>
        <end position="345"/>
    </location>
</feature>
<dbReference type="PANTHER" id="PTHR32024">
    <property type="entry name" value="TRK SYSTEM POTASSIUM UPTAKE PROTEIN TRKG-RELATED"/>
    <property type="match status" value="1"/>
</dbReference>
<dbReference type="InterPro" id="IPR003445">
    <property type="entry name" value="Cat_transpt"/>
</dbReference>
<evidence type="ECO:0000256" key="4">
    <source>
        <dbReference type="ARBA" id="ARBA00022692"/>
    </source>
</evidence>
<keyword evidence="2" id="KW-0813">Transport</keyword>
<protein>
    <submittedName>
        <fullName evidence="9">Cation transport protein TrkH</fullName>
    </submittedName>
</protein>
<proteinExistence type="predicted"/>
<feature type="transmembrane region" description="Helical" evidence="8">
    <location>
        <begin position="417"/>
        <end position="438"/>
    </location>
</feature>
<feature type="transmembrane region" description="Helical" evidence="8">
    <location>
        <begin position="255"/>
        <end position="279"/>
    </location>
</feature>
<feature type="transmembrane region" description="Helical" evidence="8">
    <location>
        <begin position="208"/>
        <end position="233"/>
    </location>
</feature>
<evidence type="ECO:0000256" key="6">
    <source>
        <dbReference type="ARBA" id="ARBA00023065"/>
    </source>
</evidence>
<evidence type="ECO:0000256" key="2">
    <source>
        <dbReference type="ARBA" id="ARBA00022448"/>
    </source>
</evidence>
<feature type="transmembrane region" description="Helical" evidence="8">
    <location>
        <begin position="450"/>
        <end position="470"/>
    </location>
</feature>
<keyword evidence="4 8" id="KW-0812">Transmembrane</keyword>
<organism evidence="9 10">
    <name type="scientific">Brachyspira pilosicoli P43/6/78</name>
    <dbReference type="NCBI Taxonomy" id="1042417"/>
    <lineage>
        <taxon>Bacteria</taxon>
        <taxon>Pseudomonadati</taxon>
        <taxon>Spirochaetota</taxon>
        <taxon>Spirochaetia</taxon>
        <taxon>Brachyspirales</taxon>
        <taxon>Brachyspiraceae</taxon>
        <taxon>Brachyspira</taxon>
    </lineage>
</organism>
<reference evidence="9 10" key="1">
    <citation type="journal article" date="2013" name="Genome Announc.">
        <title>Complete Genome Sequence of the Porcine Strain Brachyspira pilosicoli P43/6/78(T.).</title>
        <authorList>
            <person name="Lin C."/>
            <person name="den Bakker H.C."/>
            <person name="Suzuki H."/>
            <person name="Lefebure T."/>
            <person name="Ponnala L."/>
            <person name="Sun Q."/>
            <person name="Stanhope M.J."/>
            <person name="Wiedmann M."/>
            <person name="Duhamel G.E."/>
        </authorList>
    </citation>
    <scope>NUCLEOTIDE SEQUENCE [LARGE SCALE GENOMIC DNA]</scope>
    <source>
        <strain evidence="9 10">P43/6/78</strain>
    </source>
</reference>
<dbReference type="GO" id="GO:0008324">
    <property type="term" value="F:monoatomic cation transmembrane transporter activity"/>
    <property type="evidence" value="ECO:0007669"/>
    <property type="project" value="InterPro"/>
</dbReference>
<keyword evidence="6" id="KW-0406">Ion transport</keyword>
<evidence type="ECO:0000313" key="10">
    <source>
        <dbReference type="Proteomes" id="UP000010793"/>
    </source>
</evidence>
<evidence type="ECO:0000313" key="9">
    <source>
        <dbReference type="EMBL" id="AGA66453.1"/>
    </source>
</evidence>
<feature type="transmembrane region" description="Helical" evidence="8">
    <location>
        <begin position="485"/>
        <end position="505"/>
    </location>
</feature>
<comment type="subcellular location">
    <subcellularLocation>
        <location evidence="1">Cell membrane</location>
        <topology evidence="1">Multi-pass membrane protein</topology>
    </subcellularLocation>
</comment>
<keyword evidence="7 8" id="KW-0472">Membrane</keyword>
<name>A0A3B6VKL7_BRAPL</name>
<dbReference type="Pfam" id="PF02386">
    <property type="entry name" value="TrkH"/>
    <property type="match status" value="1"/>
</dbReference>
<dbReference type="PANTHER" id="PTHR32024:SF1">
    <property type="entry name" value="KTR SYSTEM POTASSIUM UPTAKE PROTEIN B"/>
    <property type="match status" value="1"/>
</dbReference>
<feature type="transmembrane region" description="Helical" evidence="8">
    <location>
        <begin position="117"/>
        <end position="136"/>
    </location>
</feature>
<gene>
    <name evidence="9" type="ORF">BPP43_06045</name>
</gene>
<dbReference type="EMBL" id="CP002873">
    <property type="protein sequence ID" value="AGA66453.1"/>
    <property type="molecule type" value="Genomic_DNA"/>
</dbReference>
<feature type="transmembrane region" description="Helical" evidence="8">
    <location>
        <begin position="357"/>
        <end position="383"/>
    </location>
</feature>
<dbReference type="Proteomes" id="UP000010793">
    <property type="component" value="Chromosome"/>
</dbReference>
<keyword evidence="5 8" id="KW-1133">Transmembrane helix</keyword>
<evidence type="ECO:0000256" key="8">
    <source>
        <dbReference type="SAM" id="Phobius"/>
    </source>
</evidence>
<feature type="transmembrane region" description="Helical" evidence="8">
    <location>
        <begin position="541"/>
        <end position="561"/>
    </location>
</feature>
<feature type="transmembrane region" description="Helical" evidence="8">
    <location>
        <begin position="177"/>
        <end position="196"/>
    </location>
</feature>
<feature type="transmembrane region" description="Helical" evidence="8">
    <location>
        <begin position="514"/>
        <end position="535"/>
    </location>
</feature>
<dbReference type="AlphaFoldDB" id="A0A3B6VKL7"/>
<evidence type="ECO:0000256" key="1">
    <source>
        <dbReference type="ARBA" id="ARBA00004651"/>
    </source>
</evidence>
<evidence type="ECO:0000256" key="5">
    <source>
        <dbReference type="ARBA" id="ARBA00022989"/>
    </source>
</evidence>
<dbReference type="RefSeq" id="WP_015274423.1">
    <property type="nucleotide sequence ID" value="NC_019908.1"/>
</dbReference>
<keyword evidence="3" id="KW-1003">Cell membrane</keyword>
<sequence>MRKDILNDIFNNKKKSILQSLDEILRRLSNLIAIAGSIFAIFVLLMQVRQITVYNFYIYYYDKIINIITVCFIIILIDQIRIAPRKLYIIVPIIQIIGLLLLNFFSRKYYGIYANRVIWTIAGSILFFLIIVINWLRLSYSKFTLYQMIIASFIFIITLGALLLYLPLSTISGRLPFIDALFTATSAVCVTGLSVIDISKEFTFFGQIVVLILIQIGGLGIMSISAIVILFSINKGSVQDRIRTLEMFNTKNKDIIRSTVKAIFLATFLVELIGAILLFTVMDNNRIGERIFYSLFHSISAFCNAGFALYTDSLHRFSDSAIVSITVSLLIVLGGIGYPVFVSVYTAIISKIKGKRYVIDVQTIIILLTTAFLLLFGTLFIFFNEYSNALEGMPLKEKILTSIFQSVSTRTAGFETIAYNSMNSVTIGVVIFLMFIGASPSSTGGGVKTTTFFVFIASIITAITNRPFIIVKGRKIKDDAVNKSIAIFTLAIAISVFGALLIFYIDGHKAMMPVIFETVSAISTVGLSLGITAGLSVWSKIIVIALMFIGRVGYLTLFMSIGSVDSRYGLIDLPTAEVNIG</sequence>
<keyword evidence="10" id="KW-1185">Reference proteome</keyword>
<dbReference type="GO" id="GO:0030001">
    <property type="term" value="P:metal ion transport"/>
    <property type="evidence" value="ECO:0007669"/>
    <property type="project" value="UniProtKB-ARBA"/>
</dbReference>
<evidence type="ECO:0000256" key="3">
    <source>
        <dbReference type="ARBA" id="ARBA00022475"/>
    </source>
</evidence>